<dbReference type="EMBL" id="JAPDDR010000011">
    <property type="protein sequence ID" value="MCW1915847.1"/>
    <property type="molecule type" value="Genomic_DNA"/>
</dbReference>
<dbReference type="Proteomes" id="UP001165653">
    <property type="component" value="Unassembled WGS sequence"/>
</dbReference>
<sequence length="132" mass="14610">MSDEIERPLLEHLESQEFEDHVNRAAVKSRSGKMIRLGDEAVFGEVIDCSILDLSLSDLSVVDEEGSALVQGNFVEAIQAEGAEEKEAETRRGNLSGYVRVKALFPKKEGTDLSGYLSDLELDLGELEWIPE</sequence>
<reference evidence="1" key="1">
    <citation type="submission" date="2022-10" db="EMBL/GenBank/DDBJ databases">
        <title>Luteolibacter sp. GHJ8, whole genome shotgun sequencing project.</title>
        <authorList>
            <person name="Zhao G."/>
            <person name="Shen L."/>
        </authorList>
    </citation>
    <scope>NUCLEOTIDE SEQUENCE</scope>
    <source>
        <strain evidence="1">GHJ8</strain>
    </source>
</reference>
<dbReference type="RefSeq" id="WP_264515407.1">
    <property type="nucleotide sequence ID" value="NZ_JAPDDR010000011.1"/>
</dbReference>
<accession>A0ABT3G7L9</accession>
<organism evidence="1 2">
    <name type="scientific">Luteolibacter rhizosphaerae</name>
    <dbReference type="NCBI Taxonomy" id="2989719"/>
    <lineage>
        <taxon>Bacteria</taxon>
        <taxon>Pseudomonadati</taxon>
        <taxon>Verrucomicrobiota</taxon>
        <taxon>Verrucomicrobiia</taxon>
        <taxon>Verrucomicrobiales</taxon>
        <taxon>Verrucomicrobiaceae</taxon>
        <taxon>Luteolibacter</taxon>
    </lineage>
</organism>
<comment type="caution">
    <text evidence="1">The sequence shown here is derived from an EMBL/GenBank/DDBJ whole genome shotgun (WGS) entry which is preliminary data.</text>
</comment>
<name>A0ABT3G7L9_9BACT</name>
<protein>
    <recommendedName>
        <fullName evidence="3">PilZ domain-containing protein</fullName>
    </recommendedName>
</protein>
<evidence type="ECO:0000313" key="2">
    <source>
        <dbReference type="Proteomes" id="UP001165653"/>
    </source>
</evidence>
<evidence type="ECO:0008006" key="3">
    <source>
        <dbReference type="Google" id="ProtNLM"/>
    </source>
</evidence>
<evidence type="ECO:0000313" key="1">
    <source>
        <dbReference type="EMBL" id="MCW1915847.1"/>
    </source>
</evidence>
<gene>
    <name evidence="1" type="ORF">OJ996_19830</name>
</gene>
<keyword evidence="2" id="KW-1185">Reference proteome</keyword>
<proteinExistence type="predicted"/>